<name>A0A7E4VMI2_PANRE</name>
<keyword evidence="1" id="KW-1185">Reference proteome</keyword>
<dbReference type="AlphaFoldDB" id="A0A7E4VMI2"/>
<evidence type="ECO:0000313" key="1">
    <source>
        <dbReference type="Proteomes" id="UP000492821"/>
    </source>
</evidence>
<protein>
    <submittedName>
        <fullName evidence="2">Ovule protein</fullName>
    </submittedName>
</protein>
<evidence type="ECO:0000313" key="2">
    <source>
        <dbReference type="WBParaSite" id="Pan_g2274.t1"/>
    </source>
</evidence>
<sequence length="96" mass="10829">MINHKNLNIPCSSASDLPNPSKQFLQYPSNFASFPSTTIVIQIRLYLHPSPLPSVQNRNQTIDHLSRRRSQPKVDCSSTKHAKLSCAIVNQLMELD</sequence>
<organism evidence="1 2">
    <name type="scientific">Panagrellus redivivus</name>
    <name type="common">Microworm</name>
    <dbReference type="NCBI Taxonomy" id="6233"/>
    <lineage>
        <taxon>Eukaryota</taxon>
        <taxon>Metazoa</taxon>
        <taxon>Ecdysozoa</taxon>
        <taxon>Nematoda</taxon>
        <taxon>Chromadorea</taxon>
        <taxon>Rhabditida</taxon>
        <taxon>Tylenchina</taxon>
        <taxon>Panagrolaimomorpha</taxon>
        <taxon>Panagrolaimoidea</taxon>
        <taxon>Panagrolaimidae</taxon>
        <taxon>Panagrellus</taxon>
    </lineage>
</organism>
<dbReference type="Proteomes" id="UP000492821">
    <property type="component" value="Unassembled WGS sequence"/>
</dbReference>
<accession>A0A7E4VMI2</accession>
<reference evidence="1" key="1">
    <citation type="journal article" date="2013" name="Genetics">
        <title>The draft genome and transcriptome of Panagrellus redivivus are shaped by the harsh demands of a free-living lifestyle.</title>
        <authorList>
            <person name="Srinivasan J."/>
            <person name="Dillman A.R."/>
            <person name="Macchietto M.G."/>
            <person name="Heikkinen L."/>
            <person name="Lakso M."/>
            <person name="Fracchia K.M."/>
            <person name="Antoshechkin I."/>
            <person name="Mortazavi A."/>
            <person name="Wong G."/>
            <person name="Sternberg P.W."/>
        </authorList>
    </citation>
    <scope>NUCLEOTIDE SEQUENCE [LARGE SCALE GENOMIC DNA]</scope>
    <source>
        <strain evidence="1">MT8872</strain>
    </source>
</reference>
<proteinExistence type="predicted"/>
<reference evidence="2" key="2">
    <citation type="submission" date="2020-10" db="UniProtKB">
        <authorList>
            <consortium name="WormBaseParasite"/>
        </authorList>
    </citation>
    <scope>IDENTIFICATION</scope>
</reference>
<dbReference type="WBParaSite" id="Pan_g2274.t1">
    <property type="protein sequence ID" value="Pan_g2274.t1"/>
    <property type="gene ID" value="Pan_g2274"/>
</dbReference>